<dbReference type="RefSeq" id="WP_257790779.1">
    <property type="nucleotide sequence ID" value="NZ_CP018863.1"/>
</dbReference>
<proteinExistence type="predicted"/>
<dbReference type="STRING" id="37928.SAMN04489742_2708"/>
<name>A0A1H1E0V0_9MICC</name>
<sequence length="44" mass="5164">MLWVGPDHPSYRLLAELTHAVRDAWQEGFEHARHGAAEDNPYRY</sequence>
<gene>
    <name evidence="1" type="ORF">SAMN04489742_2708</name>
</gene>
<evidence type="ECO:0000313" key="2">
    <source>
        <dbReference type="Proteomes" id="UP000181917"/>
    </source>
</evidence>
<dbReference type="EMBL" id="FNKH01000002">
    <property type="protein sequence ID" value="SDQ82347.1"/>
    <property type="molecule type" value="Genomic_DNA"/>
</dbReference>
<dbReference type="AlphaFoldDB" id="A0A1H1E0V0"/>
<organism evidence="1 2">
    <name type="scientific">Crystallibacter crystallopoietes</name>
    <dbReference type="NCBI Taxonomy" id="37928"/>
    <lineage>
        <taxon>Bacteria</taxon>
        <taxon>Bacillati</taxon>
        <taxon>Actinomycetota</taxon>
        <taxon>Actinomycetes</taxon>
        <taxon>Micrococcales</taxon>
        <taxon>Micrococcaceae</taxon>
        <taxon>Crystallibacter</taxon>
    </lineage>
</organism>
<keyword evidence="2" id="KW-1185">Reference proteome</keyword>
<accession>A0A1H1E0V0</accession>
<protein>
    <submittedName>
        <fullName evidence="1">Uncharacterized protein</fullName>
    </submittedName>
</protein>
<reference evidence="1 2" key="1">
    <citation type="submission" date="2016-10" db="EMBL/GenBank/DDBJ databases">
        <authorList>
            <person name="de Groot N.N."/>
        </authorList>
    </citation>
    <scope>NUCLEOTIDE SEQUENCE [LARGE SCALE GENOMIC DNA]</scope>
    <source>
        <strain evidence="1 2">DSM 20117</strain>
    </source>
</reference>
<evidence type="ECO:0000313" key="1">
    <source>
        <dbReference type="EMBL" id="SDQ82347.1"/>
    </source>
</evidence>
<dbReference type="Proteomes" id="UP000181917">
    <property type="component" value="Unassembled WGS sequence"/>
</dbReference>